<dbReference type="PANTHER" id="PTHR11890:SF23">
    <property type="entry name" value="INTERLEUKIN-18 RECEPTOR ACCESSORY PROTEIN"/>
    <property type="match status" value="1"/>
</dbReference>
<keyword evidence="3 15" id="KW-0812">Transmembrane</keyword>
<dbReference type="InParanoid" id="A0A6P7XY78"/>
<dbReference type="Gene3D" id="2.60.40.10">
    <property type="entry name" value="Immunoglobulins"/>
    <property type="match status" value="3"/>
</dbReference>
<dbReference type="InterPro" id="IPR015621">
    <property type="entry name" value="IL-1_rcpt_fam"/>
</dbReference>
<sequence>MKKELLIAHCFFILAIAGTKFTESALAGCSDGKPHLKYRALNEEQFYLQCILPQSSVQSSGYIFNQSTYNQVKWFRQHENKKLIELDNSSNDPNTLWFSPARIGDSGTYICSLRQENVCVKIILEVQAKEDANCSDYRSSDLFLFIGTGREISCPAASCDNGLWRSAEHVTWYKDNKRFIPLPPRSVIKHNRIKILKIFKYDEGIYACDYVQCDDTSLCETNSKWIRRAVFKVCTIVDDTKYPPNILDPPGDKTLEVKLGKPLEIKCKVLFGFEKNFFPQIQWLRKNRDSKSGQLEQNSSILGVKRSWEQCKKIKVDEPNNLYGITYHHVAKLNEVTEEDLHDIFICHATNSVGNSTAVLKLKEKKTDQVYFVYVLSITVVLLLVVLGGSGFVYVYWIEVVLVYRNYFSKDETLRDHKEFDAFVSYAKQGSFDYSDKEKESYFEEERFAVEYLPEVLEKVYGYKLCLIERDILPGGAYIEDIVKYIKRCRRAIFILSPRYINGPSIFELETAIKCTIEDNKLKLILIKYKTFQEPNSLPPIVKKALTVLPVVSWKAKSVSATYPSYRFWNKIQYHMPVKKTKSWKESSKIWFNGIVIKEHEHFRK</sequence>
<protein>
    <submittedName>
        <fullName evidence="20">Interleukin-18 receptor accessory protein</fullName>
    </submittedName>
</protein>
<comment type="subcellular location">
    <subcellularLocation>
        <location evidence="1">Membrane</location>
        <topology evidence="1">Single-pass type I membrane protein</topology>
    </subcellularLocation>
</comment>
<evidence type="ECO:0000256" key="9">
    <source>
        <dbReference type="ARBA" id="ARBA00023136"/>
    </source>
</evidence>
<evidence type="ECO:0000313" key="19">
    <source>
        <dbReference type="Proteomes" id="UP000515156"/>
    </source>
</evidence>
<feature type="transmembrane region" description="Helical" evidence="15">
    <location>
        <begin position="371"/>
        <end position="397"/>
    </location>
</feature>
<dbReference type="FunFam" id="2.60.40.10:FF:000284">
    <property type="entry name" value="interleukin-1 receptor accessory protein-like 1"/>
    <property type="match status" value="1"/>
</dbReference>
<dbReference type="SMART" id="SM00255">
    <property type="entry name" value="TIR"/>
    <property type="match status" value="1"/>
</dbReference>
<dbReference type="PROSITE" id="PS50835">
    <property type="entry name" value="IG_LIKE"/>
    <property type="match status" value="3"/>
</dbReference>
<dbReference type="OrthoDB" id="6019866at2759"/>
<evidence type="ECO:0000256" key="15">
    <source>
        <dbReference type="SAM" id="Phobius"/>
    </source>
</evidence>
<keyword evidence="4 16" id="KW-0732">Signal</keyword>
<dbReference type="PRINTS" id="PR01536">
    <property type="entry name" value="INTRLKN1R12F"/>
</dbReference>
<evidence type="ECO:0000256" key="4">
    <source>
        <dbReference type="ARBA" id="ARBA00022729"/>
    </source>
</evidence>
<evidence type="ECO:0000256" key="13">
    <source>
        <dbReference type="ARBA" id="ARBA00023198"/>
    </source>
</evidence>
<dbReference type="SUPFAM" id="SSF52200">
    <property type="entry name" value="Toll/Interleukin receptor TIR domain"/>
    <property type="match status" value="1"/>
</dbReference>
<dbReference type="Pfam" id="PF01582">
    <property type="entry name" value="TIR"/>
    <property type="match status" value="1"/>
</dbReference>
<keyword evidence="12" id="KW-0325">Glycoprotein</keyword>
<dbReference type="InterPro" id="IPR004074">
    <property type="entry name" value="IL-1_rcpt_I/II-typ"/>
</dbReference>
<dbReference type="GeneID" id="115468037"/>
<name>A0A6P7XY78_9AMPH</name>
<feature type="domain" description="Ig-like" evidence="18">
    <location>
        <begin position="147"/>
        <end position="208"/>
    </location>
</feature>
<keyword evidence="7 15" id="KW-1133">Transmembrane helix</keyword>
<keyword evidence="19" id="KW-1185">Reference proteome</keyword>
<dbReference type="PROSITE" id="PS50104">
    <property type="entry name" value="TIR"/>
    <property type="match status" value="1"/>
</dbReference>
<dbReference type="InterPro" id="IPR003599">
    <property type="entry name" value="Ig_sub"/>
</dbReference>
<evidence type="ECO:0000256" key="1">
    <source>
        <dbReference type="ARBA" id="ARBA00004479"/>
    </source>
</evidence>
<proteinExistence type="inferred from homology"/>
<dbReference type="FunCoup" id="A0A6P7XY78">
    <property type="interactions" value="395"/>
</dbReference>
<keyword evidence="8" id="KW-0520">NAD</keyword>
<dbReference type="InterPro" id="IPR000157">
    <property type="entry name" value="TIR_dom"/>
</dbReference>
<dbReference type="InterPro" id="IPR035897">
    <property type="entry name" value="Toll_tir_struct_dom_sf"/>
</dbReference>
<evidence type="ECO:0000256" key="7">
    <source>
        <dbReference type="ARBA" id="ARBA00022989"/>
    </source>
</evidence>
<feature type="domain" description="TIR" evidence="17">
    <location>
        <begin position="418"/>
        <end position="576"/>
    </location>
</feature>
<keyword evidence="5" id="KW-0677">Repeat</keyword>
<accession>A0A6P7XY78</accession>
<feature type="domain" description="Ig-like" evidence="18">
    <location>
        <begin position="34"/>
        <end position="121"/>
    </location>
</feature>
<dbReference type="SUPFAM" id="SSF48726">
    <property type="entry name" value="Immunoglobulin"/>
    <property type="match status" value="3"/>
</dbReference>
<dbReference type="AlphaFoldDB" id="A0A6P7XY78"/>
<evidence type="ECO:0000259" key="17">
    <source>
        <dbReference type="PROSITE" id="PS50104"/>
    </source>
</evidence>
<keyword evidence="6" id="KW-0378">Hydrolase</keyword>
<evidence type="ECO:0000259" key="18">
    <source>
        <dbReference type="PROSITE" id="PS50835"/>
    </source>
</evidence>
<evidence type="ECO:0000256" key="11">
    <source>
        <dbReference type="ARBA" id="ARBA00023170"/>
    </source>
</evidence>
<keyword evidence="11 20" id="KW-0675">Receptor</keyword>
<dbReference type="FunFam" id="3.40.50.10140:FF:000002">
    <property type="entry name" value="Interleukin 1 receptor accessory protein"/>
    <property type="match status" value="1"/>
</dbReference>
<keyword evidence="13" id="KW-0395">Inflammatory response</keyword>
<dbReference type="InterPro" id="IPR013783">
    <property type="entry name" value="Ig-like_fold"/>
</dbReference>
<dbReference type="Proteomes" id="UP000515156">
    <property type="component" value="Chromosome 4"/>
</dbReference>
<reference evidence="20" key="1">
    <citation type="submission" date="2025-08" db="UniProtKB">
        <authorList>
            <consortium name="RefSeq"/>
        </authorList>
    </citation>
    <scope>IDENTIFICATION</scope>
</reference>
<organism evidence="19 20">
    <name type="scientific">Microcaecilia unicolor</name>
    <dbReference type="NCBI Taxonomy" id="1415580"/>
    <lineage>
        <taxon>Eukaryota</taxon>
        <taxon>Metazoa</taxon>
        <taxon>Chordata</taxon>
        <taxon>Craniata</taxon>
        <taxon>Vertebrata</taxon>
        <taxon>Euteleostomi</taxon>
        <taxon>Amphibia</taxon>
        <taxon>Gymnophiona</taxon>
        <taxon>Siphonopidae</taxon>
        <taxon>Microcaecilia</taxon>
    </lineage>
</organism>
<evidence type="ECO:0000313" key="20">
    <source>
        <dbReference type="RefSeq" id="XP_030055409.1"/>
    </source>
</evidence>
<feature type="signal peptide" evidence="16">
    <location>
        <begin position="1"/>
        <end position="24"/>
    </location>
</feature>
<dbReference type="Gene3D" id="3.40.50.10140">
    <property type="entry name" value="Toll/interleukin-1 receptor homology (TIR) domain"/>
    <property type="match status" value="1"/>
</dbReference>
<dbReference type="GO" id="GO:0016020">
    <property type="term" value="C:membrane"/>
    <property type="evidence" value="ECO:0007669"/>
    <property type="project" value="UniProtKB-SubCell"/>
</dbReference>
<dbReference type="GO" id="GO:0004908">
    <property type="term" value="F:interleukin-1 receptor activity"/>
    <property type="evidence" value="ECO:0007669"/>
    <property type="project" value="InterPro"/>
</dbReference>
<evidence type="ECO:0000256" key="12">
    <source>
        <dbReference type="ARBA" id="ARBA00023180"/>
    </source>
</evidence>
<evidence type="ECO:0000256" key="14">
    <source>
        <dbReference type="ARBA" id="ARBA00023319"/>
    </source>
</evidence>
<feature type="chain" id="PRO_5028088297" evidence="16">
    <location>
        <begin position="25"/>
        <end position="605"/>
    </location>
</feature>
<keyword evidence="10" id="KW-1015">Disulfide bond</keyword>
<dbReference type="InterPro" id="IPR007110">
    <property type="entry name" value="Ig-like_dom"/>
</dbReference>
<dbReference type="RefSeq" id="XP_030055409.1">
    <property type="nucleotide sequence ID" value="XM_030199549.1"/>
</dbReference>
<evidence type="ECO:0000256" key="10">
    <source>
        <dbReference type="ARBA" id="ARBA00023157"/>
    </source>
</evidence>
<evidence type="ECO:0000256" key="2">
    <source>
        <dbReference type="ARBA" id="ARBA00009752"/>
    </source>
</evidence>
<evidence type="ECO:0000256" key="16">
    <source>
        <dbReference type="SAM" id="SignalP"/>
    </source>
</evidence>
<gene>
    <name evidence="20" type="primary">IL18RAP</name>
</gene>
<dbReference type="InterPro" id="IPR041416">
    <property type="entry name" value="IL-1RAcP-like_ig"/>
</dbReference>
<dbReference type="Pfam" id="PF18452">
    <property type="entry name" value="Ig_6"/>
    <property type="match status" value="1"/>
</dbReference>
<dbReference type="KEGG" id="muo:115468037"/>
<keyword evidence="14" id="KW-0393">Immunoglobulin domain</keyword>
<dbReference type="SMART" id="SM00409">
    <property type="entry name" value="IG"/>
    <property type="match status" value="3"/>
</dbReference>
<comment type="similarity">
    <text evidence="2">Belongs to the interleukin-1 receptor family.</text>
</comment>
<evidence type="ECO:0000256" key="6">
    <source>
        <dbReference type="ARBA" id="ARBA00022801"/>
    </source>
</evidence>
<evidence type="ECO:0000256" key="8">
    <source>
        <dbReference type="ARBA" id="ARBA00023027"/>
    </source>
</evidence>
<keyword evidence="9 15" id="KW-0472">Membrane</keyword>
<dbReference type="GO" id="GO:0016787">
    <property type="term" value="F:hydrolase activity"/>
    <property type="evidence" value="ECO:0007669"/>
    <property type="project" value="UniProtKB-KW"/>
</dbReference>
<feature type="domain" description="Ig-like" evidence="18">
    <location>
        <begin position="244"/>
        <end position="363"/>
    </location>
</feature>
<evidence type="ECO:0000256" key="5">
    <source>
        <dbReference type="ARBA" id="ARBA00022737"/>
    </source>
</evidence>
<dbReference type="GO" id="GO:0042008">
    <property type="term" value="F:interleukin-18 receptor activity"/>
    <property type="evidence" value="ECO:0007669"/>
    <property type="project" value="TreeGrafter"/>
</dbReference>
<dbReference type="InterPro" id="IPR036179">
    <property type="entry name" value="Ig-like_dom_sf"/>
</dbReference>
<dbReference type="CTD" id="8807"/>
<dbReference type="PRINTS" id="PR01537">
    <property type="entry name" value="INTRLKN1R1F"/>
</dbReference>
<dbReference type="PANTHER" id="PTHR11890">
    <property type="entry name" value="INTERLEUKIN-1 RECEPTOR FAMILY MEMBER"/>
    <property type="match status" value="1"/>
</dbReference>
<dbReference type="GO" id="GO:0006954">
    <property type="term" value="P:inflammatory response"/>
    <property type="evidence" value="ECO:0007669"/>
    <property type="project" value="UniProtKB-KW"/>
</dbReference>
<evidence type="ECO:0000256" key="3">
    <source>
        <dbReference type="ARBA" id="ARBA00022692"/>
    </source>
</evidence>